<protein>
    <submittedName>
        <fullName evidence="1">Uncharacterized protein</fullName>
    </submittedName>
</protein>
<sequence>MNAVYKKRWNRIHKHKKQPAFVSHQMQAAFYVNLHQYFLTLC</sequence>
<accession>F5S8B9</accession>
<dbReference type="HOGENOM" id="CLU_3252786_0_0_4"/>
<gene>
    <name evidence="1" type="ORF">HMPREF0476_1450</name>
</gene>
<proteinExistence type="predicted"/>
<comment type="caution">
    <text evidence="1">The sequence shown here is derived from an EMBL/GenBank/DDBJ whole genome shotgun (WGS) entry which is preliminary data.</text>
</comment>
<organism evidence="1 2">
    <name type="scientific">Kingella kingae ATCC 23330</name>
    <dbReference type="NCBI Taxonomy" id="887327"/>
    <lineage>
        <taxon>Bacteria</taxon>
        <taxon>Pseudomonadati</taxon>
        <taxon>Pseudomonadota</taxon>
        <taxon>Betaproteobacteria</taxon>
        <taxon>Neisseriales</taxon>
        <taxon>Neisseriaceae</taxon>
        <taxon>Kingella</taxon>
    </lineage>
</organism>
<keyword evidence="2" id="KW-1185">Reference proteome</keyword>
<dbReference type="AlphaFoldDB" id="F5S8B9"/>
<name>F5S8B9_KINKI</name>
<reference evidence="1 2" key="1">
    <citation type="submission" date="2011-04" db="EMBL/GenBank/DDBJ databases">
        <authorList>
            <person name="Muzny D."/>
            <person name="Qin X."/>
            <person name="Deng J."/>
            <person name="Jiang H."/>
            <person name="Liu Y."/>
            <person name="Qu J."/>
            <person name="Song X.-Z."/>
            <person name="Zhang L."/>
            <person name="Thornton R."/>
            <person name="Coyle M."/>
            <person name="Francisco L."/>
            <person name="Jackson L."/>
            <person name="Javaid M."/>
            <person name="Korchina V."/>
            <person name="Kovar C."/>
            <person name="Mata R."/>
            <person name="Mathew T."/>
            <person name="Ngo R."/>
            <person name="Nguyen L."/>
            <person name="Nguyen N."/>
            <person name="Okwuonu G."/>
            <person name="Ongeri F."/>
            <person name="Pham C."/>
            <person name="Simmons D."/>
            <person name="Wilczek-Boney K."/>
            <person name="Hale W."/>
            <person name="Jakkamsetti A."/>
            <person name="Pham P."/>
            <person name="Ruth R."/>
            <person name="San Lucas F."/>
            <person name="Warren J."/>
            <person name="Zhang J."/>
            <person name="Zhao Z."/>
            <person name="Zhou C."/>
            <person name="Zhu D."/>
            <person name="Lee S."/>
            <person name="Bess C."/>
            <person name="Blankenburg K."/>
            <person name="Forbes L."/>
            <person name="Fu Q."/>
            <person name="Gubbala S."/>
            <person name="Hirani K."/>
            <person name="Jayaseelan J.C."/>
            <person name="Lara F."/>
            <person name="Munidasa M."/>
            <person name="Palculict T."/>
            <person name="Patil S."/>
            <person name="Pu L.-L."/>
            <person name="Saada N."/>
            <person name="Tang L."/>
            <person name="Weissenberger G."/>
            <person name="Zhu Y."/>
            <person name="Hemphill L."/>
            <person name="Shang Y."/>
            <person name="Youmans B."/>
            <person name="Ayvaz T."/>
            <person name="Ross M."/>
            <person name="Santibanez J."/>
            <person name="Aqrawi P."/>
            <person name="Gross S."/>
            <person name="Joshi V."/>
            <person name="Fowler G."/>
            <person name="Nazareth L."/>
            <person name="Reid J."/>
            <person name="Worley K."/>
            <person name="Petrosino J."/>
            <person name="Highlander S."/>
            <person name="Gibbs R."/>
        </authorList>
    </citation>
    <scope>NUCLEOTIDE SEQUENCE [LARGE SCALE GENOMIC DNA]</scope>
    <source>
        <strain evidence="1 2">ATCC 23330</strain>
    </source>
</reference>
<dbReference type="EMBL" id="AFHS01000047">
    <property type="protein sequence ID" value="EGK08282.1"/>
    <property type="molecule type" value="Genomic_DNA"/>
</dbReference>
<evidence type="ECO:0000313" key="1">
    <source>
        <dbReference type="EMBL" id="EGK08282.1"/>
    </source>
</evidence>
<evidence type="ECO:0000313" key="2">
    <source>
        <dbReference type="Proteomes" id="UP000004207"/>
    </source>
</evidence>
<dbReference type="Proteomes" id="UP000004207">
    <property type="component" value="Unassembled WGS sequence"/>
</dbReference>